<feature type="transmembrane region" description="Helical" evidence="2">
    <location>
        <begin position="140"/>
        <end position="160"/>
    </location>
</feature>
<feature type="region of interest" description="Disordered" evidence="1">
    <location>
        <begin position="241"/>
        <end position="261"/>
    </location>
</feature>
<keyword evidence="2" id="KW-1133">Transmembrane helix</keyword>
<dbReference type="AlphaFoldDB" id="A0A0G4H7F9"/>
<feature type="compositionally biased region" description="Pro residues" evidence="1">
    <location>
        <begin position="287"/>
        <end position="302"/>
    </location>
</feature>
<dbReference type="EMBL" id="CDMY01001052">
    <property type="protein sequence ID" value="CEM39841.1"/>
    <property type="molecule type" value="Genomic_DNA"/>
</dbReference>
<sequence length="350" mass="38534">MAERVDRLALTLLVCVICWLCVTAWSVAFSSWHSRLYAIRYFSTFERTFSWAITLWRVRADRSTIFRFANGDSVDRLKKAICDGYIWGQFNDIPRCRHAAQFLRATHDLLGCLGTASLIIAAASLMLARQAKWHKGGRRLPSALCLTASFTSLTGCVLYLQRTESFMIDVNQFDERRFAGVSRDSWALALGWHSVVSLSLVLGVVSLVVCTCFPSQPYGHGHEEGEGEQVVVRHHGGFYTHAHTHSNGGSTHSHSQCEDGLSSFRPAEHESISTMLTDVATVGHSPAPLPSPPPAPSPVPSLPLPSRSAFVSASGDMSIIAWTGRERQADSQWHSVSRGVSLQPVRRGEG</sequence>
<gene>
    <name evidence="3" type="ORF">Vbra_19806</name>
</gene>
<evidence type="ECO:0000313" key="4">
    <source>
        <dbReference type="Proteomes" id="UP000041254"/>
    </source>
</evidence>
<reference evidence="3 4" key="1">
    <citation type="submission" date="2014-11" db="EMBL/GenBank/DDBJ databases">
        <authorList>
            <person name="Zhu J."/>
            <person name="Qi W."/>
            <person name="Song R."/>
        </authorList>
    </citation>
    <scope>NUCLEOTIDE SEQUENCE [LARGE SCALE GENOMIC DNA]</scope>
</reference>
<dbReference type="Proteomes" id="UP000041254">
    <property type="component" value="Unassembled WGS sequence"/>
</dbReference>
<feature type="region of interest" description="Disordered" evidence="1">
    <location>
        <begin position="325"/>
        <end position="350"/>
    </location>
</feature>
<keyword evidence="2" id="KW-0812">Transmembrane</keyword>
<keyword evidence="4" id="KW-1185">Reference proteome</keyword>
<evidence type="ECO:0000256" key="2">
    <source>
        <dbReference type="SAM" id="Phobius"/>
    </source>
</evidence>
<accession>A0A0G4H7F9</accession>
<evidence type="ECO:0000313" key="3">
    <source>
        <dbReference type="EMBL" id="CEM39841.1"/>
    </source>
</evidence>
<protein>
    <submittedName>
        <fullName evidence="3">Uncharacterized protein</fullName>
    </submittedName>
</protein>
<evidence type="ECO:0000256" key="1">
    <source>
        <dbReference type="SAM" id="MobiDB-lite"/>
    </source>
</evidence>
<organism evidence="3 4">
    <name type="scientific">Vitrella brassicaformis (strain CCMP3155)</name>
    <dbReference type="NCBI Taxonomy" id="1169540"/>
    <lineage>
        <taxon>Eukaryota</taxon>
        <taxon>Sar</taxon>
        <taxon>Alveolata</taxon>
        <taxon>Colpodellida</taxon>
        <taxon>Vitrellaceae</taxon>
        <taxon>Vitrella</taxon>
    </lineage>
</organism>
<keyword evidence="2" id="KW-0472">Membrane</keyword>
<feature type="compositionally biased region" description="Polar residues" evidence="1">
    <location>
        <begin position="330"/>
        <end position="340"/>
    </location>
</feature>
<feature type="transmembrane region" description="Helical" evidence="2">
    <location>
        <begin position="186"/>
        <end position="209"/>
    </location>
</feature>
<dbReference type="VEuPathDB" id="CryptoDB:Vbra_19806"/>
<feature type="region of interest" description="Disordered" evidence="1">
    <location>
        <begin position="281"/>
        <end position="302"/>
    </location>
</feature>
<name>A0A0G4H7F9_VITBC</name>
<feature type="transmembrane region" description="Helical" evidence="2">
    <location>
        <begin position="109"/>
        <end position="128"/>
    </location>
</feature>
<proteinExistence type="predicted"/>
<dbReference type="InParanoid" id="A0A0G4H7F9"/>
<feature type="compositionally biased region" description="Low complexity" evidence="1">
    <location>
        <begin position="245"/>
        <end position="254"/>
    </location>
</feature>